<dbReference type="SUPFAM" id="SSF55874">
    <property type="entry name" value="ATPase domain of HSP90 chaperone/DNA topoisomerase II/histidine kinase"/>
    <property type="match status" value="1"/>
</dbReference>
<dbReference type="PANTHER" id="PTHR43065">
    <property type="entry name" value="SENSOR HISTIDINE KINASE"/>
    <property type="match status" value="1"/>
</dbReference>
<dbReference type="SMART" id="SM00086">
    <property type="entry name" value="PAC"/>
    <property type="match status" value="2"/>
</dbReference>
<sequence length="626" mass="71222">MAIITRQLYPRDPHVHSFPFESDRFLSLSLDMNCIISSAGNFLYLNHQWEAVLGFSRAELLAHTWAELIHPDDQETTLNHLYTLSSQADTSVCKLMFENRYRCQDGSYKWFLWNAEFCPEQQSIYAVVRDITERKQSRRALRESEERFRCLVESVKDYAIYMLDPNGNVISWNPGAERINGYAEAEIIGQPVARLYPPEDVRAGKPAYELQVAATVGRFEDESCRVRRDGSQFWAHAVVTALHDKQGQLRGFAKVTRDITERKRAEAALQKAYDDLEQRVNERTAELLEANRLLRHEIVERQQAEAGLRQSEAQLRQQTQQLQQALQRLKQTQAQLVQSEKMSSLGQLVAGVAHEINNPVNFINGNIAYASRYAQDLLHLLTLYQQSYLQPTPAIEAALEEIDFTFILNDLPKLLTSMQVGVDRIRQIVLSLRNFSRLDEAETKPVDIHEGIDNTLMILQHRLNPKPGFPPITVRKIYGDLPLVDCYAGQLNQVFMNILSNAIDALEERTQATQKLNLEDDTIISASTPELDCLLPTIHIQTEQLNPDWIVIRIADNGLGMTERVKKRLFDPFFTTKLVGKGTGLGLSISYQIVVEQHGGNLKCQSVPGQGSEFIVEIPIKSKFST</sequence>
<dbReference type="Pfam" id="PF02518">
    <property type="entry name" value="HATPase_c"/>
    <property type="match status" value="1"/>
</dbReference>
<dbReference type="PROSITE" id="PS50109">
    <property type="entry name" value="HIS_KIN"/>
    <property type="match status" value="1"/>
</dbReference>
<dbReference type="CDD" id="cd00130">
    <property type="entry name" value="PAS"/>
    <property type="match status" value="2"/>
</dbReference>
<dbReference type="Gene3D" id="3.30.565.10">
    <property type="entry name" value="Histidine kinase-like ATPase, C-terminal domain"/>
    <property type="match status" value="1"/>
</dbReference>
<dbReference type="Pfam" id="PF13426">
    <property type="entry name" value="PAS_9"/>
    <property type="match status" value="1"/>
</dbReference>
<dbReference type="InterPro" id="IPR035965">
    <property type="entry name" value="PAS-like_dom_sf"/>
</dbReference>
<protein>
    <recommendedName>
        <fullName evidence="2">histidine kinase</fullName>
        <ecNumber evidence="2">2.7.13.3</ecNumber>
    </recommendedName>
</protein>
<dbReference type="Gene3D" id="3.30.450.20">
    <property type="entry name" value="PAS domain"/>
    <property type="match status" value="2"/>
</dbReference>
<dbReference type="SMART" id="SM00387">
    <property type="entry name" value="HATPase_c"/>
    <property type="match status" value="1"/>
</dbReference>
<evidence type="ECO:0000256" key="2">
    <source>
        <dbReference type="ARBA" id="ARBA00012438"/>
    </source>
</evidence>
<proteinExistence type="predicted"/>
<dbReference type="CDD" id="cd00082">
    <property type="entry name" value="HisKA"/>
    <property type="match status" value="1"/>
</dbReference>
<dbReference type="PANTHER" id="PTHR43065:SF50">
    <property type="entry name" value="HISTIDINE KINASE"/>
    <property type="match status" value="1"/>
</dbReference>
<evidence type="ECO:0000313" key="10">
    <source>
        <dbReference type="EMBL" id="HFM99236.1"/>
    </source>
</evidence>
<keyword evidence="3" id="KW-0597">Phosphoprotein</keyword>
<evidence type="ECO:0000259" key="7">
    <source>
        <dbReference type="PROSITE" id="PS50109"/>
    </source>
</evidence>
<dbReference type="InterPro" id="IPR013655">
    <property type="entry name" value="PAS_fold_3"/>
</dbReference>
<dbReference type="SUPFAM" id="SSF47384">
    <property type="entry name" value="Homodimeric domain of signal transducing histidine kinase"/>
    <property type="match status" value="1"/>
</dbReference>
<evidence type="ECO:0000256" key="6">
    <source>
        <dbReference type="SAM" id="Coils"/>
    </source>
</evidence>
<keyword evidence="4 10" id="KW-0418">Kinase</keyword>
<feature type="domain" description="PAS" evidence="8">
    <location>
        <begin position="144"/>
        <end position="200"/>
    </location>
</feature>
<evidence type="ECO:0000259" key="9">
    <source>
        <dbReference type="PROSITE" id="PS50113"/>
    </source>
</evidence>
<feature type="domain" description="PAC" evidence="9">
    <location>
        <begin position="219"/>
        <end position="271"/>
    </location>
</feature>
<dbReference type="GO" id="GO:0000155">
    <property type="term" value="F:phosphorelay sensor kinase activity"/>
    <property type="evidence" value="ECO:0007669"/>
    <property type="project" value="InterPro"/>
</dbReference>
<dbReference type="InterPro" id="IPR001610">
    <property type="entry name" value="PAC"/>
</dbReference>
<dbReference type="SMART" id="SM00091">
    <property type="entry name" value="PAS"/>
    <property type="match status" value="2"/>
</dbReference>
<accession>A0A7C3PJD3</accession>
<comment type="catalytic activity">
    <reaction evidence="1">
        <text>ATP + protein L-histidine = ADP + protein N-phospho-L-histidine.</text>
        <dbReference type="EC" id="2.7.13.3"/>
    </reaction>
</comment>
<comment type="caution">
    <text evidence="10">The sequence shown here is derived from an EMBL/GenBank/DDBJ whole genome shotgun (WGS) entry which is preliminary data.</text>
</comment>
<dbReference type="AlphaFoldDB" id="A0A7C3PJD3"/>
<feature type="coiled-coil region" evidence="6">
    <location>
        <begin position="259"/>
        <end position="342"/>
    </location>
</feature>
<organism evidence="10">
    <name type="scientific">Oscillatoriales cyanobacterium SpSt-418</name>
    <dbReference type="NCBI Taxonomy" id="2282169"/>
    <lineage>
        <taxon>Bacteria</taxon>
        <taxon>Bacillati</taxon>
        <taxon>Cyanobacteriota</taxon>
        <taxon>Cyanophyceae</taxon>
        <taxon>Oscillatoriophycideae</taxon>
        <taxon>Oscillatoriales</taxon>
    </lineage>
</organism>
<dbReference type="Gene3D" id="1.10.287.130">
    <property type="match status" value="1"/>
</dbReference>
<dbReference type="PRINTS" id="PR00344">
    <property type="entry name" value="BCTRLSENSOR"/>
</dbReference>
<gene>
    <name evidence="10" type="ORF">ENR64_16050</name>
</gene>
<feature type="domain" description="PAS" evidence="8">
    <location>
        <begin position="35"/>
        <end position="88"/>
    </location>
</feature>
<dbReference type="EMBL" id="DSRU01000231">
    <property type="protein sequence ID" value="HFM99236.1"/>
    <property type="molecule type" value="Genomic_DNA"/>
</dbReference>
<evidence type="ECO:0000259" key="8">
    <source>
        <dbReference type="PROSITE" id="PS50112"/>
    </source>
</evidence>
<evidence type="ECO:0000256" key="1">
    <source>
        <dbReference type="ARBA" id="ARBA00000085"/>
    </source>
</evidence>
<dbReference type="EC" id="2.7.13.3" evidence="2"/>
<dbReference type="InterPro" id="IPR005467">
    <property type="entry name" value="His_kinase_dom"/>
</dbReference>
<dbReference type="PROSITE" id="PS50112">
    <property type="entry name" value="PAS"/>
    <property type="match status" value="2"/>
</dbReference>
<name>A0A7C3PJD3_9CYAN</name>
<dbReference type="InterPro" id="IPR036097">
    <property type="entry name" value="HisK_dim/P_sf"/>
</dbReference>
<keyword evidence="6" id="KW-0175">Coiled coil</keyword>
<dbReference type="InterPro" id="IPR000014">
    <property type="entry name" value="PAS"/>
</dbReference>
<dbReference type="PROSITE" id="PS50113">
    <property type="entry name" value="PAC"/>
    <property type="match status" value="1"/>
</dbReference>
<dbReference type="InterPro" id="IPR000700">
    <property type="entry name" value="PAS-assoc_C"/>
</dbReference>
<dbReference type="SUPFAM" id="SSF55785">
    <property type="entry name" value="PYP-like sensor domain (PAS domain)"/>
    <property type="match status" value="2"/>
</dbReference>
<dbReference type="NCBIfam" id="TIGR00229">
    <property type="entry name" value="sensory_box"/>
    <property type="match status" value="2"/>
</dbReference>
<feature type="domain" description="Histidine kinase" evidence="7">
    <location>
        <begin position="351"/>
        <end position="622"/>
    </location>
</feature>
<dbReference type="Pfam" id="PF08447">
    <property type="entry name" value="PAS_3"/>
    <property type="match status" value="1"/>
</dbReference>
<dbReference type="InterPro" id="IPR036890">
    <property type="entry name" value="HATPase_C_sf"/>
</dbReference>
<keyword evidence="4 10" id="KW-0808">Transferase</keyword>
<evidence type="ECO:0000256" key="3">
    <source>
        <dbReference type="ARBA" id="ARBA00022553"/>
    </source>
</evidence>
<evidence type="ECO:0000256" key="5">
    <source>
        <dbReference type="ARBA" id="ARBA00023012"/>
    </source>
</evidence>
<dbReference type="InterPro" id="IPR004358">
    <property type="entry name" value="Sig_transdc_His_kin-like_C"/>
</dbReference>
<dbReference type="InterPro" id="IPR003594">
    <property type="entry name" value="HATPase_dom"/>
</dbReference>
<keyword evidence="5" id="KW-0902">Two-component regulatory system</keyword>
<reference evidence="10" key="1">
    <citation type="journal article" date="2020" name="mSystems">
        <title>Genome- and Community-Level Interaction Insights into Carbon Utilization and Element Cycling Functions of Hydrothermarchaeota in Hydrothermal Sediment.</title>
        <authorList>
            <person name="Zhou Z."/>
            <person name="Liu Y."/>
            <person name="Xu W."/>
            <person name="Pan J."/>
            <person name="Luo Z.H."/>
            <person name="Li M."/>
        </authorList>
    </citation>
    <scope>NUCLEOTIDE SEQUENCE [LARGE SCALE GENOMIC DNA]</scope>
    <source>
        <strain evidence="10">SpSt-418</strain>
    </source>
</reference>
<dbReference type="InterPro" id="IPR003661">
    <property type="entry name" value="HisK_dim/P_dom"/>
</dbReference>
<evidence type="ECO:0000256" key="4">
    <source>
        <dbReference type="ARBA" id="ARBA00022777"/>
    </source>
</evidence>